<gene>
    <name evidence="1" type="ORF">EIMP300_01120</name>
</gene>
<dbReference type="AlphaFoldDB" id="A0A8S0FC91"/>
<dbReference type="EMBL" id="AP022360">
    <property type="protein sequence ID" value="BBU78712.1"/>
    <property type="molecule type" value="Genomic_DNA"/>
</dbReference>
<accession>A0A8S0FC91</accession>
<evidence type="ECO:0000313" key="1">
    <source>
        <dbReference type="EMBL" id="BBU78712.1"/>
    </source>
</evidence>
<reference evidence="1 2" key="1">
    <citation type="submission" date="2020-01" db="EMBL/GenBank/DDBJ databases">
        <title>Dynamics of blaIMP-6 dissemination in carbapenem resistant Enterobacteriacea isolated from regional surveillance in Osaka, Japan.</title>
        <authorList>
            <person name="Abe R."/>
            <person name="Akeda Y."/>
            <person name="Sugawara Y."/>
            <person name="Yamamoto N."/>
            <person name="Tomono K."/>
            <person name="Takeuchi D."/>
            <person name="Kawahara R."/>
            <person name="Hamada S."/>
        </authorList>
    </citation>
    <scope>NUCLEOTIDE SEQUENCE [LARGE SCALE GENOMIC DNA]</scope>
    <source>
        <strain evidence="1 2">E300</strain>
    </source>
</reference>
<name>A0A8S0FC91_ECOLX</name>
<organism evidence="1 2">
    <name type="scientific">Escherichia coli</name>
    <dbReference type="NCBI Taxonomy" id="562"/>
    <lineage>
        <taxon>Bacteria</taxon>
        <taxon>Pseudomonadati</taxon>
        <taxon>Pseudomonadota</taxon>
        <taxon>Gammaproteobacteria</taxon>
        <taxon>Enterobacterales</taxon>
        <taxon>Enterobacteriaceae</taxon>
        <taxon>Escherichia</taxon>
    </lineage>
</organism>
<evidence type="ECO:0000313" key="2">
    <source>
        <dbReference type="Proteomes" id="UP000467488"/>
    </source>
</evidence>
<sequence>MAGKVLDFINEQLIVVTGKSGTDIWQQPPGCQQVCEPPVIQPSGGILIMPDIRARYSGRGLVEAQTTR</sequence>
<protein>
    <submittedName>
        <fullName evidence="1">Uncharacterized protein</fullName>
    </submittedName>
</protein>
<dbReference type="Proteomes" id="UP000467488">
    <property type="component" value="Chromosome"/>
</dbReference>
<proteinExistence type="predicted"/>